<dbReference type="PANTHER" id="PTHR43540:SF6">
    <property type="entry name" value="ISOCHORISMATASE-LIKE DOMAIN-CONTAINING PROTEIN"/>
    <property type="match status" value="1"/>
</dbReference>
<evidence type="ECO:0000259" key="2">
    <source>
        <dbReference type="Pfam" id="PF00857"/>
    </source>
</evidence>
<dbReference type="KEGG" id="bsan:CHH28_06750"/>
<reference evidence="3 4" key="1">
    <citation type="submission" date="2017-07" db="EMBL/GenBank/DDBJ databases">
        <title>Annotated genome sequence of Bacterioplanes sanyensis isolated from Red Sea.</title>
        <authorList>
            <person name="Rehman Z.U."/>
        </authorList>
    </citation>
    <scope>NUCLEOTIDE SEQUENCE [LARGE SCALE GENOMIC DNA]</scope>
    <source>
        <strain evidence="3 4">NV9</strain>
    </source>
</reference>
<sequence>MNSAVLVIDVQTVLFDPQPQPFERDQVISRINQVSEWAHGAGVAVIFVQHEKPDSVLAYGSDGWSLQSELKVTPHDHLIRKQTPDSFLHTDLDELLKQQQIKHLIVCGYASEFCIDTSVRSAAALGYDITLLADAHTTHDKEHANAELIRQHENITLPHLTSFGRNITAMTTEQFLIQMTTHLERAQ</sequence>
<evidence type="ECO:0000256" key="1">
    <source>
        <dbReference type="ARBA" id="ARBA00022801"/>
    </source>
</evidence>
<evidence type="ECO:0000313" key="4">
    <source>
        <dbReference type="Proteomes" id="UP000202440"/>
    </source>
</evidence>
<dbReference type="GO" id="GO:0016787">
    <property type="term" value="F:hydrolase activity"/>
    <property type="evidence" value="ECO:0007669"/>
    <property type="project" value="UniProtKB-KW"/>
</dbReference>
<keyword evidence="1 3" id="KW-0378">Hydrolase</keyword>
<keyword evidence="4" id="KW-1185">Reference proteome</keyword>
<dbReference type="CDD" id="cd01014">
    <property type="entry name" value="nicotinamidase_related"/>
    <property type="match status" value="1"/>
</dbReference>
<name>A0A222FR16_9GAMM</name>
<dbReference type="Gene3D" id="3.40.50.850">
    <property type="entry name" value="Isochorismatase-like"/>
    <property type="match status" value="1"/>
</dbReference>
<organism evidence="3 4">
    <name type="scientific">Bacterioplanes sanyensis</name>
    <dbReference type="NCBI Taxonomy" id="1249553"/>
    <lineage>
        <taxon>Bacteria</taxon>
        <taxon>Pseudomonadati</taxon>
        <taxon>Pseudomonadota</taxon>
        <taxon>Gammaproteobacteria</taxon>
        <taxon>Oceanospirillales</taxon>
        <taxon>Oceanospirillaceae</taxon>
        <taxon>Bacterioplanes</taxon>
    </lineage>
</organism>
<dbReference type="InterPro" id="IPR000868">
    <property type="entry name" value="Isochorismatase-like_dom"/>
</dbReference>
<dbReference type="SUPFAM" id="SSF52499">
    <property type="entry name" value="Isochorismatase-like hydrolases"/>
    <property type="match status" value="1"/>
</dbReference>
<accession>A0A222FR16</accession>
<proteinExistence type="predicted"/>
<dbReference type="AlphaFoldDB" id="A0A222FR16"/>
<dbReference type="EMBL" id="CP022530">
    <property type="protein sequence ID" value="ASP40851.1"/>
    <property type="molecule type" value="Genomic_DNA"/>
</dbReference>
<dbReference type="PANTHER" id="PTHR43540">
    <property type="entry name" value="PEROXYUREIDOACRYLATE/UREIDOACRYLATE AMIDOHYDROLASE-RELATED"/>
    <property type="match status" value="1"/>
</dbReference>
<evidence type="ECO:0000313" key="3">
    <source>
        <dbReference type="EMBL" id="ASP40851.1"/>
    </source>
</evidence>
<feature type="domain" description="Isochorismatase-like" evidence="2">
    <location>
        <begin position="3"/>
        <end position="148"/>
    </location>
</feature>
<dbReference type="OrthoDB" id="1157330at2"/>
<protein>
    <submittedName>
        <fullName evidence="3">Cysteine hydrolase</fullName>
    </submittedName>
</protein>
<dbReference type="InterPro" id="IPR050272">
    <property type="entry name" value="Isochorismatase-like_hydrls"/>
</dbReference>
<dbReference type="Proteomes" id="UP000202440">
    <property type="component" value="Chromosome"/>
</dbReference>
<dbReference type="InterPro" id="IPR036380">
    <property type="entry name" value="Isochorismatase-like_sf"/>
</dbReference>
<gene>
    <name evidence="3" type="ORF">CHH28_06750</name>
</gene>
<dbReference type="Pfam" id="PF00857">
    <property type="entry name" value="Isochorismatase"/>
    <property type="match status" value="1"/>
</dbReference>